<sequence>MGLGTRYLRRLLGVTVLAVATLTFATTTNASAAALPILHSGMTGTGQEAHQCTVIGNDGTTEGVVCIDILTGVYESNSGPGTYAKDQAEVFCQNMNTNQPVQCANALVTFGLYNAAGGANSGTYECGHSYGPCSGGRNYYTNTTFDYPWSSWSDSNCAANVSGPTSVWAVAFGSNDNTVIELPGSDKYVSLTSGNDGTNESSGHYFICP</sequence>
<feature type="signal peptide" evidence="1">
    <location>
        <begin position="1"/>
        <end position="32"/>
    </location>
</feature>
<evidence type="ECO:0000313" key="2">
    <source>
        <dbReference type="EMBL" id="REH46266.1"/>
    </source>
</evidence>
<feature type="chain" id="PRO_5017736443" description="Peptidase inhibitor family I36" evidence="1">
    <location>
        <begin position="33"/>
        <end position="209"/>
    </location>
</feature>
<dbReference type="EMBL" id="QUNO01000007">
    <property type="protein sequence ID" value="REH46266.1"/>
    <property type="molecule type" value="Genomic_DNA"/>
</dbReference>
<organism evidence="2 3">
    <name type="scientific">Kutzneria buriramensis</name>
    <dbReference type="NCBI Taxonomy" id="1045776"/>
    <lineage>
        <taxon>Bacteria</taxon>
        <taxon>Bacillati</taxon>
        <taxon>Actinomycetota</taxon>
        <taxon>Actinomycetes</taxon>
        <taxon>Pseudonocardiales</taxon>
        <taxon>Pseudonocardiaceae</taxon>
        <taxon>Kutzneria</taxon>
    </lineage>
</organism>
<dbReference type="AlphaFoldDB" id="A0A3E0HJ85"/>
<keyword evidence="3" id="KW-1185">Reference proteome</keyword>
<evidence type="ECO:0008006" key="4">
    <source>
        <dbReference type="Google" id="ProtNLM"/>
    </source>
</evidence>
<proteinExistence type="predicted"/>
<comment type="caution">
    <text evidence="2">The sequence shown here is derived from an EMBL/GenBank/DDBJ whole genome shotgun (WGS) entry which is preliminary data.</text>
</comment>
<evidence type="ECO:0000313" key="3">
    <source>
        <dbReference type="Proteomes" id="UP000256269"/>
    </source>
</evidence>
<accession>A0A3E0HJ85</accession>
<evidence type="ECO:0000256" key="1">
    <source>
        <dbReference type="SAM" id="SignalP"/>
    </source>
</evidence>
<protein>
    <recommendedName>
        <fullName evidence="4">Peptidase inhibitor family I36</fullName>
    </recommendedName>
</protein>
<reference evidence="2 3" key="1">
    <citation type="submission" date="2018-08" db="EMBL/GenBank/DDBJ databases">
        <title>Genomic Encyclopedia of Archaeal and Bacterial Type Strains, Phase II (KMG-II): from individual species to whole genera.</title>
        <authorList>
            <person name="Goeker M."/>
        </authorList>
    </citation>
    <scope>NUCLEOTIDE SEQUENCE [LARGE SCALE GENOMIC DNA]</scope>
    <source>
        <strain evidence="2 3">DSM 45791</strain>
    </source>
</reference>
<keyword evidence="1" id="KW-0732">Signal</keyword>
<name>A0A3E0HJ85_9PSEU</name>
<dbReference type="Proteomes" id="UP000256269">
    <property type="component" value="Unassembled WGS sequence"/>
</dbReference>
<gene>
    <name evidence="2" type="ORF">BCF44_107399</name>
</gene>